<organism evidence="1 2">
    <name type="scientific">Chondrus crispus</name>
    <name type="common">Carrageen Irish moss</name>
    <name type="synonym">Polymorpha crispa</name>
    <dbReference type="NCBI Taxonomy" id="2769"/>
    <lineage>
        <taxon>Eukaryota</taxon>
        <taxon>Rhodophyta</taxon>
        <taxon>Florideophyceae</taxon>
        <taxon>Rhodymeniophycidae</taxon>
        <taxon>Gigartinales</taxon>
        <taxon>Gigartinaceae</taxon>
        <taxon>Chondrus</taxon>
    </lineage>
</organism>
<dbReference type="EMBL" id="HG002309">
    <property type="protein sequence ID" value="CDF41080.1"/>
    <property type="molecule type" value="Genomic_DNA"/>
</dbReference>
<protein>
    <submittedName>
        <fullName evidence="1">Uncharacterized protein</fullName>
    </submittedName>
</protein>
<dbReference type="Proteomes" id="UP000012073">
    <property type="component" value="Unassembled WGS sequence"/>
</dbReference>
<gene>
    <name evidence="1" type="ORF">CHC_T00007308001</name>
</gene>
<dbReference type="GeneID" id="17319119"/>
<name>R7QUR5_CHOCR</name>
<dbReference type="AlphaFoldDB" id="R7QUR5"/>
<keyword evidence="2" id="KW-1185">Reference proteome</keyword>
<sequence length="43" mass="5124">MNHCTRRKSVIGSLMVPSTNHSFRNFITETPKSGWRRYLSRDR</sequence>
<evidence type="ECO:0000313" key="1">
    <source>
        <dbReference type="EMBL" id="CDF41080.1"/>
    </source>
</evidence>
<reference evidence="2" key="1">
    <citation type="journal article" date="2013" name="Proc. Natl. Acad. Sci. U.S.A.">
        <title>Genome structure and metabolic features in the red seaweed Chondrus crispus shed light on evolution of the Archaeplastida.</title>
        <authorList>
            <person name="Collen J."/>
            <person name="Porcel B."/>
            <person name="Carre W."/>
            <person name="Ball S.G."/>
            <person name="Chaparro C."/>
            <person name="Tonon T."/>
            <person name="Barbeyron T."/>
            <person name="Michel G."/>
            <person name="Noel B."/>
            <person name="Valentin K."/>
            <person name="Elias M."/>
            <person name="Artiguenave F."/>
            <person name="Arun A."/>
            <person name="Aury J.M."/>
            <person name="Barbosa-Neto J.F."/>
            <person name="Bothwell J.H."/>
            <person name="Bouget F.Y."/>
            <person name="Brillet L."/>
            <person name="Cabello-Hurtado F."/>
            <person name="Capella-Gutierrez S."/>
            <person name="Charrier B."/>
            <person name="Cladiere L."/>
            <person name="Cock J.M."/>
            <person name="Coelho S.M."/>
            <person name="Colleoni C."/>
            <person name="Czjzek M."/>
            <person name="Da Silva C."/>
            <person name="Delage L."/>
            <person name="Denoeud F."/>
            <person name="Deschamps P."/>
            <person name="Dittami S.M."/>
            <person name="Gabaldon T."/>
            <person name="Gachon C.M."/>
            <person name="Groisillier A."/>
            <person name="Herve C."/>
            <person name="Jabbari K."/>
            <person name="Katinka M."/>
            <person name="Kloareg B."/>
            <person name="Kowalczyk N."/>
            <person name="Labadie K."/>
            <person name="Leblanc C."/>
            <person name="Lopez P.J."/>
            <person name="McLachlan D.H."/>
            <person name="Meslet-Cladiere L."/>
            <person name="Moustafa A."/>
            <person name="Nehr Z."/>
            <person name="Nyvall Collen P."/>
            <person name="Panaud O."/>
            <person name="Partensky F."/>
            <person name="Poulain J."/>
            <person name="Rensing S.A."/>
            <person name="Rousvoal S."/>
            <person name="Samson G."/>
            <person name="Symeonidi A."/>
            <person name="Weissenbach J."/>
            <person name="Zambounis A."/>
            <person name="Wincker P."/>
            <person name="Boyen C."/>
        </authorList>
    </citation>
    <scope>NUCLEOTIDE SEQUENCE [LARGE SCALE GENOMIC DNA]</scope>
    <source>
        <strain evidence="2">cv. Stackhouse</strain>
    </source>
</reference>
<dbReference type="Gramene" id="CDF41080">
    <property type="protein sequence ID" value="CDF41080"/>
    <property type="gene ID" value="CHC_T00007308001"/>
</dbReference>
<proteinExistence type="predicted"/>
<accession>R7QUR5</accession>
<dbReference type="RefSeq" id="XP_005711374.1">
    <property type="nucleotide sequence ID" value="XM_005711317.1"/>
</dbReference>
<evidence type="ECO:0000313" key="2">
    <source>
        <dbReference type="Proteomes" id="UP000012073"/>
    </source>
</evidence>
<dbReference type="KEGG" id="ccp:CHC_T00007308001"/>